<dbReference type="InterPro" id="IPR001647">
    <property type="entry name" value="HTH_TetR"/>
</dbReference>
<keyword evidence="1 2" id="KW-0238">DNA-binding</keyword>
<dbReference type="Gene3D" id="1.10.357.10">
    <property type="entry name" value="Tetracycline Repressor, domain 2"/>
    <property type="match status" value="1"/>
</dbReference>
<evidence type="ECO:0000313" key="4">
    <source>
        <dbReference type="EMBL" id="TCJ20073.1"/>
    </source>
</evidence>
<name>A0A4R1BQQ4_9ACTN</name>
<dbReference type="AlphaFoldDB" id="A0A4R1BQQ4"/>
<organism evidence="4 5">
    <name type="scientific">Rubrobacter taiwanensis</name>
    <dbReference type="NCBI Taxonomy" id="185139"/>
    <lineage>
        <taxon>Bacteria</taxon>
        <taxon>Bacillati</taxon>
        <taxon>Actinomycetota</taxon>
        <taxon>Rubrobacteria</taxon>
        <taxon>Rubrobacterales</taxon>
        <taxon>Rubrobacteraceae</taxon>
        <taxon>Rubrobacter</taxon>
    </lineage>
</organism>
<keyword evidence="5" id="KW-1185">Reference proteome</keyword>
<evidence type="ECO:0000256" key="1">
    <source>
        <dbReference type="ARBA" id="ARBA00023125"/>
    </source>
</evidence>
<dbReference type="GO" id="GO:0003700">
    <property type="term" value="F:DNA-binding transcription factor activity"/>
    <property type="evidence" value="ECO:0007669"/>
    <property type="project" value="TreeGrafter"/>
</dbReference>
<dbReference type="EMBL" id="SKBU01000006">
    <property type="protein sequence ID" value="TCJ20073.1"/>
    <property type="molecule type" value="Genomic_DNA"/>
</dbReference>
<proteinExistence type="predicted"/>
<dbReference type="RefSeq" id="WP_132688662.1">
    <property type="nucleotide sequence ID" value="NZ_SKBU01000006.1"/>
</dbReference>
<gene>
    <name evidence="4" type="ORF">E0L93_03780</name>
</gene>
<dbReference type="Pfam" id="PF00440">
    <property type="entry name" value="TetR_N"/>
    <property type="match status" value="1"/>
</dbReference>
<dbReference type="GO" id="GO:0000976">
    <property type="term" value="F:transcription cis-regulatory region binding"/>
    <property type="evidence" value="ECO:0007669"/>
    <property type="project" value="TreeGrafter"/>
</dbReference>
<sequence length="196" mass="22341">MSRARGRRDVSARRTRMSRDERRDMVLDAAIVEFASYGLHGVTTDTIAERVGVSQPYVIRLFGSKKGLFLQAGQRVFDRIMAALREAVERNPEEPVRALQRAYVGLMNRREELLMLIQMFAASKDPEVLRAVQGRMEEIYAYVREATGEEEEVIRLLFAQAMLLTAAASIDLYSLAEEKEWARVLLGFGRIRKKTG</sequence>
<evidence type="ECO:0000313" key="5">
    <source>
        <dbReference type="Proteomes" id="UP000295244"/>
    </source>
</evidence>
<protein>
    <submittedName>
        <fullName evidence="4">TetR/AcrR family transcriptional regulator</fullName>
    </submittedName>
</protein>
<accession>A0A4R1BQQ4</accession>
<comment type="caution">
    <text evidence="4">The sequence shown here is derived from an EMBL/GenBank/DDBJ whole genome shotgun (WGS) entry which is preliminary data.</text>
</comment>
<dbReference type="Proteomes" id="UP000295244">
    <property type="component" value="Unassembled WGS sequence"/>
</dbReference>
<evidence type="ECO:0000256" key="2">
    <source>
        <dbReference type="PROSITE-ProRule" id="PRU00335"/>
    </source>
</evidence>
<dbReference type="SUPFAM" id="SSF46689">
    <property type="entry name" value="Homeodomain-like"/>
    <property type="match status" value="1"/>
</dbReference>
<feature type="domain" description="HTH tetR-type" evidence="3">
    <location>
        <begin position="20"/>
        <end position="80"/>
    </location>
</feature>
<feature type="DNA-binding region" description="H-T-H motif" evidence="2">
    <location>
        <begin position="43"/>
        <end position="62"/>
    </location>
</feature>
<dbReference type="PANTHER" id="PTHR30055">
    <property type="entry name" value="HTH-TYPE TRANSCRIPTIONAL REGULATOR RUTR"/>
    <property type="match status" value="1"/>
</dbReference>
<dbReference type="PROSITE" id="PS50977">
    <property type="entry name" value="HTH_TETR_2"/>
    <property type="match status" value="1"/>
</dbReference>
<dbReference type="InterPro" id="IPR050109">
    <property type="entry name" value="HTH-type_TetR-like_transc_reg"/>
</dbReference>
<dbReference type="PANTHER" id="PTHR30055:SF146">
    <property type="entry name" value="HTH-TYPE TRANSCRIPTIONAL DUAL REGULATOR CECR"/>
    <property type="match status" value="1"/>
</dbReference>
<dbReference type="InterPro" id="IPR009057">
    <property type="entry name" value="Homeodomain-like_sf"/>
</dbReference>
<reference evidence="4 5" key="1">
    <citation type="submission" date="2019-03" db="EMBL/GenBank/DDBJ databases">
        <title>Whole genome sequence of a novel Rubrobacter taiwanensis strain, isolated from Yellowstone National Park.</title>
        <authorList>
            <person name="Freed S."/>
            <person name="Ramaley R.F."/>
            <person name="Kyndt J.A."/>
        </authorList>
    </citation>
    <scope>NUCLEOTIDE SEQUENCE [LARGE SCALE GENOMIC DNA]</scope>
    <source>
        <strain evidence="4 5">Yellowstone</strain>
    </source>
</reference>
<dbReference type="OrthoDB" id="3691941at2"/>
<evidence type="ECO:0000259" key="3">
    <source>
        <dbReference type="PROSITE" id="PS50977"/>
    </source>
</evidence>